<accession>A0A9D1KP76</accession>
<evidence type="ECO:0000313" key="2">
    <source>
        <dbReference type="Proteomes" id="UP000886842"/>
    </source>
</evidence>
<reference evidence="1" key="2">
    <citation type="journal article" date="2021" name="PeerJ">
        <title>Extensive microbial diversity within the chicken gut microbiome revealed by metagenomics and culture.</title>
        <authorList>
            <person name="Gilroy R."/>
            <person name="Ravi A."/>
            <person name="Getino M."/>
            <person name="Pursley I."/>
            <person name="Horton D.L."/>
            <person name="Alikhan N.F."/>
            <person name="Baker D."/>
            <person name="Gharbi K."/>
            <person name="Hall N."/>
            <person name="Watson M."/>
            <person name="Adriaenssens E.M."/>
            <person name="Foster-Nyarko E."/>
            <person name="Jarju S."/>
            <person name="Secka A."/>
            <person name="Antonio M."/>
            <person name="Oren A."/>
            <person name="Chaudhuri R.R."/>
            <person name="La Ragione R."/>
            <person name="Hildebrand F."/>
            <person name="Pallen M.J."/>
        </authorList>
    </citation>
    <scope>NUCLEOTIDE SEQUENCE</scope>
    <source>
        <strain evidence="1">ChiGjej1B1-24693</strain>
    </source>
</reference>
<reference evidence="1" key="1">
    <citation type="submission" date="2020-10" db="EMBL/GenBank/DDBJ databases">
        <authorList>
            <person name="Gilroy R."/>
        </authorList>
    </citation>
    <scope>NUCLEOTIDE SEQUENCE</scope>
    <source>
        <strain evidence="1">ChiGjej1B1-24693</strain>
    </source>
</reference>
<dbReference type="AlphaFoldDB" id="A0A9D1KP76"/>
<dbReference type="GO" id="GO:0009254">
    <property type="term" value="P:peptidoglycan turnover"/>
    <property type="evidence" value="ECO:0007669"/>
    <property type="project" value="InterPro"/>
</dbReference>
<dbReference type="Pfam" id="PF03702">
    <property type="entry name" value="AnmK"/>
    <property type="match status" value="1"/>
</dbReference>
<dbReference type="EMBL" id="DVLP01000390">
    <property type="protein sequence ID" value="HIT76562.1"/>
    <property type="molecule type" value="Genomic_DNA"/>
</dbReference>
<dbReference type="InterPro" id="IPR005338">
    <property type="entry name" value="Anhydro_N_Ac-Mur_kinase"/>
</dbReference>
<keyword evidence="1" id="KW-0418">Kinase</keyword>
<dbReference type="GO" id="GO:0005524">
    <property type="term" value="F:ATP binding"/>
    <property type="evidence" value="ECO:0007669"/>
    <property type="project" value="InterPro"/>
</dbReference>
<dbReference type="GO" id="GO:0016773">
    <property type="term" value="F:phosphotransferase activity, alcohol group as acceptor"/>
    <property type="evidence" value="ECO:0007669"/>
    <property type="project" value="InterPro"/>
</dbReference>
<comment type="caution">
    <text evidence="1">The sequence shown here is derived from an EMBL/GenBank/DDBJ whole genome shotgun (WGS) entry which is preliminary data.</text>
</comment>
<dbReference type="GO" id="GO:0006040">
    <property type="term" value="P:amino sugar metabolic process"/>
    <property type="evidence" value="ECO:0007669"/>
    <property type="project" value="InterPro"/>
</dbReference>
<gene>
    <name evidence="1" type="ORF">IAA98_13340</name>
</gene>
<keyword evidence="1" id="KW-0808">Transferase</keyword>
<dbReference type="Proteomes" id="UP000886842">
    <property type="component" value="Unassembled WGS sequence"/>
</dbReference>
<sequence>MMSGTSVDAIDTALVDLRRDATDPSLLRARLLDVGEHPWPASVRADLLDVLPPASSDVATWTRLHVAVGERFAEVAVDVLSRHGPADLVVSHGQTVYHWVAGDGVPRGSLQIGDAARIAAVTRVPVLYDVRAADLARGGHGAPLAPILDVLLAGDEPTAVLNLGGIANLTLITEDGVLAGDLGPANALIDAAVREASDGAQDCDRDGRLAAAGTVDSAVLERLLADPYFSRGLPRSTGREYFDRDYVRRRVGEHGLDLADLVATLTEFSARTVADQIRGSGVRRVIGSGGGMDNPSLRGRIGEMIAPIALLDSDAVGVPPAAKEALLMAVIGYLSAHGLTPPDRLRGVTGSREPSILGSLTPPVPVTGLDADRVTPLRRLQVELP</sequence>
<dbReference type="SUPFAM" id="SSF53067">
    <property type="entry name" value="Actin-like ATPase domain"/>
    <property type="match status" value="1"/>
</dbReference>
<dbReference type="PANTHER" id="PTHR30605">
    <property type="entry name" value="ANHYDRO-N-ACETYLMURAMIC ACID KINASE"/>
    <property type="match status" value="1"/>
</dbReference>
<name>A0A9D1KP76_9ACTN</name>
<dbReference type="Gene3D" id="3.30.420.40">
    <property type="match status" value="2"/>
</dbReference>
<protein>
    <submittedName>
        <fullName evidence="1">Anhydro-N-acetylmuramic acid kinase</fullName>
    </submittedName>
</protein>
<evidence type="ECO:0000313" key="1">
    <source>
        <dbReference type="EMBL" id="HIT76562.1"/>
    </source>
</evidence>
<proteinExistence type="predicted"/>
<dbReference type="GO" id="GO:0016301">
    <property type="term" value="F:kinase activity"/>
    <property type="evidence" value="ECO:0007669"/>
    <property type="project" value="UniProtKB-KW"/>
</dbReference>
<dbReference type="InterPro" id="IPR043129">
    <property type="entry name" value="ATPase_NBD"/>
</dbReference>
<dbReference type="PANTHER" id="PTHR30605:SF0">
    <property type="entry name" value="ANHYDRO-N-ACETYLMURAMIC ACID KINASE"/>
    <property type="match status" value="1"/>
</dbReference>
<organism evidence="1 2">
    <name type="scientific">Candidatus Avipropionibacterium avicola</name>
    <dbReference type="NCBI Taxonomy" id="2840701"/>
    <lineage>
        <taxon>Bacteria</taxon>
        <taxon>Bacillati</taxon>
        <taxon>Actinomycetota</taxon>
        <taxon>Actinomycetes</taxon>
        <taxon>Propionibacteriales</taxon>
        <taxon>Propionibacteriaceae</taxon>
        <taxon>Propionibacteriaceae incertae sedis</taxon>
        <taxon>Candidatus Avipropionibacterium</taxon>
    </lineage>
</organism>